<proteinExistence type="predicted"/>
<evidence type="ECO:0000256" key="1">
    <source>
        <dbReference type="SAM" id="MobiDB-lite"/>
    </source>
</evidence>
<dbReference type="EMBL" id="CADCTU010000304">
    <property type="protein sequence ID" value="CAA9308761.1"/>
    <property type="molecule type" value="Genomic_DNA"/>
</dbReference>
<name>A0A6J4KKI3_9BACT</name>
<gene>
    <name evidence="2" type="ORF">AVDCRST_MAG11-1341</name>
</gene>
<organism evidence="2">
    <name type="scientific">uncultured Gemmatimonadaceae bacterium</name>
    <dbReference type="NCBI Taxonomy" id="246130"/>
    <lineage>
        <taxon>Bacteria</taxon>
        <taxon>Pseudomonadati</taxon>
        <taxon>Gemmatimonadota</taxon>
        <taxon>Gemmatimonadia</taxon>
        <taxon>Gemmatimonadales</taxon>
        <taxon>Gemmatimonadaceae</taxon>
        <taxon>environmental samples</taxon>
    </lineage>
</organism>
<dbReference type="AlphaFoldDB" id="A0A6J4KKI3"/>
<evidence type="ECO:0000313" key="2">
    <source>
        <dbReference type="EMBL" id="CAA9308761.1"/>
    </source>
</evidence>
<reference evidence="2" key="1">
    <citation type="submission" date="2020-02" db="EMBL/GenBank/DDBJ databases">
        <authorList>
            <person name="Meier V. D."/>
        </authorList>
    </citation>
    <scope>NUCLEOTIDE SEQUENCE</scope>
    <source>
        <strain evidence="2">AVDCRST_MAG11</strain>
    </source>
</reference>
<sequence>AAHDPPPPRRRARLARRRPARRAVRHSAPVGRRGSRPGTCPTP</sequence>
<protein>
    <submittedName>
        <fullName evidence="2">Uncharacterized protein</fullName>
    </submittedName>
</protein>
<feature type="region of interest" description="Disordered" evidence="1">
    <location>
        <begin position="1"/>
        <end position="43"/>
    </location>
</feature>
<accession>A0A6J4KKI3</accession>
<feature type="non-terminal residue" evidence="2">
    <location>
        <position position="43"/>
    </location>
</feature>
<feature type="compositionally biased region" description="Basic residues" evidence="1">
    <location>
        <begin position="8"/>
        <end position="25"/>
    </location>
</feature>
<feature type="non-terminal residue" evidence="2">
    <location>
        <position position="1"/>
    </location>
</feature>